<evidence type="ECO:0000256" key="23">
    <source>
        <dbReference type="RuleBase" id="RU000363"/>
    </source>
</evidence>
<comment type="caution">
    <text evidence="24">The sequence shown here is derived from an EMBL/GenBank/DDBJ whole genome shotgun (WGS) entry which is preliminary data.</text>
</comment>
<comment type="catalytic activity">
    <reaction evidence="21">
        <text>(15S)-hydroxy-(5Z,8Z,11Z,13E)-eicosatetraenoate + NAD(+) = 15-oxo-(5Z,8Z,11Z,13E)-eicosatetraenoate + NADH + H(+)</text>
        <dbReference type="Rhea" id="RHEA:23260"/>
        <dbReference type="ChEBI" id="CHEBI:15378"/>
        <dbReference type="ChEBI" id="CHEBI:57409"/>
        <dbReference type="ChEBI" id="CHEBI:57410"/>
        <dbReference type="ChEBI" id="CHEBI:57540"/>
        <dbReference type="ChEBI" id="CHEBI:57945"/>
        <dbReference type="EC" id="1.1.1.232"/>
    </reaction>
    <physiologicalReaction direction="left-to-right" evidence="21">
        <dbReference type="Rhea" id="RHEA:23261"/>
    </physiologicalReaction>
</comment>
<evidence type="ECO:0000256" key="3">
    <source>
        <dbReference type="ARBA" id="ARBA00023002"/>
    </source>
</evidence>
<dbReference type="EC" id="1.1.1.141" evidence="4"/>
<evidence type="ECO:0000256" key="7">
    <source>
        <dbReference type="ARBA" id="ARBA00041812"/>
    </source>
</evidence>
<dbReference type="InterPro" id="IPR036291">
    <property type="entry name" value="NAD(P)-bd_dom_sf"/>
</dbReference>
<evidence type="ECO:0000313" key="25">
    <source>
        <dbReference type="Proteomes" id="UP001046870"/>
    </source>
</evidence>
<comment type="catalytic activity">
    <reaction evidence="18">
        <text>prostaglandin A1 + NAD(+) = 15-oxo-prostaglandin A1 + NADH + H(+)</text>
        <dbReference type="Rhea" id="RHEA:41263"/>
        <dbReference type="ChEBI" id="CHEBI:15378"/>
        <dbReference type="ChEBI" id="CHEBI:57398"/>
        <dbReference type="ChEBI" id="CHEBI:57540"/>
        <dbReference type="ChEBI" id="CHEBI:57945"/>
        <dbReference type="ChEBI" id="CHEBI:85072"/>
    </reaction>
    <physiologicalReaction direction="left-to-right" evidence="18">
        <dbReference type="Rhea" id="RHEA:41264"/>
    </physiologicalReaction>
</comment>
<dbReference type="PANTHER" id="PTHR44229:SF5">
    <property type="entry name" value="15-HYDROXYPROSTAGLANDIN DEHYDROGENASE [NAD(+)]"/>
    <property type="match status" value="1"/>
</dbReference>
<evidence type="ECO:0000256" key="2">
    <source>
        <dbReference type="ARBA" id="ARBA00022501"/>
    </source>
</evidence>
<keyword evidence="2" id="KW-0276">Fatty acid metabolism</keyword>
<evidence type="ECO:0000256" key="20">
    <source>
        <dbReference type="ARBA" id="ARBA00048921"/>
    </source>
</evidence>
<evidence type="ECO:0000256" key="11">
    <source>
        <dbReference type="ARBA" id="ARBA00047672"/>
    </source>
</evidence>
<keyword evidence="2" id="KW-0443">Lipid metabolism</keyword>
<reference evidence="24" key="1">
    <citation type="submission" date="2021-01" db="EMBL/GenBank/DDBJ databases">
        <authorList>
            <person name="Zahm M."/>
            <person name="Roques C."/>
            <person name="Cabau C."/>
            <person name="Klopp C."/>
            <person name="Donnadieu C."/>
            <person name="Jouanno E."/>
            <person name="Lampietro C."/>
            <person name="Louis A."/>
            <person name="Herpin A."/>
            <person name="Echchiki A."/>
            <person name="Berthelot C."/>
            <person name="Parey E."/>
            <person name="Roest-Crollius H."/>
            <person name="Braasch I."/>
            <person name="Postlethwait J."/>
            <person name="Bobe J."/>
            <person name="Montfort J."/>
            <person name="Bouchez O."/>
            <person name="Begum T."/>
            <person name="Mejri S."/>
            <person name="Adams A."/>
            <person name="Chen W.-J."/>
            <person name="Guiguen Y."/>
        </authorList>
    </citation>
    <scope>NUCLEOTIDE SEQUENCE</scope>
    <source>
        <strain evidence="24">YG-15Mar2019-1</strain>
        <tissue evidence="24">Brain</tissue>
    </source>
</reference>
<evidence type="ECO:0000256" key="21">
    <source>
        <dbReference type="ARBA" id="ARBA00049151"/>
    </source>
</evidence>
<evidence type="ECO:0000256" key="5">
    <source>
        <dbReference type="ARBA" id="ARBA00039060"/>
    </source>
</evidence>
<evidence type="ECO:0000256" key="22">
    <source>
        <dbReference type="ARBA" id="ARBA00049188"/>
    </source>
</evidence>
<evidence type="ECO:0000256" key="10">
    <source>
        <dbReference type="ARBA" id="ARBA00047325"/>
    </source>
</evidence>
<comment type="catalytic activity">
    <reaction evidence="10">
        <text>prostaglandin E1 + NAD(+) = 15-oxoprostaglandin E1 + NADH + H(+)</text>
        <dbReference type="Rhea" id="RHEA:16477"/>
        <dbReference type="ChEBI" id="CHEBI:15378"/>
        <dbReference type="ChEBI" id="CHEBI:57397"/>
        <dbReference type="ChEBI" id="CHEBI:57401"/>
        <dbReference type="ChEBI" id="CHEBI:57540"/>
        <dbReference type="ChEBI" id="CHEBI:57945"/>
    </reaction>
    <physiologicalReaction direction="left-to-right" evidence="10">
        <dbReference type="Rhea" id="RHEA:16478"/>
    </physiologicalReaction>
</comment>
<dbReference type="PRINTS" id="PR00080">
    <property type="entry name" value="SDRFAMILY"/>
</dbReference>
<dbReference type="OrthoDB" id="37659at2759"/>
<comment type="similarity">
    <text evidence="1 23">Belongs to the short-chain dehydrogenases/reductases (SDR) family.</text>
</comment>
<evidence type="ECO:0000256" key="9">
    <source>
        <dbReference type="ARBA" id="ARBA00045705"/>
    </source>
</evidence>
<dbReference type="Proteomes" id="UP001046870">
    <property type="component" value="Chromosome 3"/>
</dbReference>
<evidence type="ECO:0000256" key="8">
    <source>
        <dbReference type="ARBA" id="ARBA00042026"/>
    </source>
</evidence>
<comment type="catalytic activity">
    <reaction evidence="20">
        <text>resolvin D2 + NAD(+) = 16-oxoresolvin D2 + NADH + H(+)</text>
        <dbReference type="Rhea" id="RHEA:53588"/>
        <dbReference type="ChEBI" id="CHEBI:15378"/>
        <dbReference type="ChEBI" id="CHEBI:57540"/>
        <dbReference type="ChEBI" id="CHEBI:57945"/>
        <dbReference type="ChEBI" id="CHEBI:133367"/>
        <dbReference type="ChEBI" id="CHEBI:137498"/>
    </reaction>
    <physiologicalReaction direction="left-to-right" evidence="20">
        <dbReference type="Rhea" id="RHEA:53589"/>
    </physiologicalReaction>
</comment>
<comment type="catalytic activity">
    <reaction evidence="19">
        <text>prostaglandin E2 + NAD(+) = 15-oxoprostaglandin E2 + NADH + H(+)</text>
        <dbReference type="Rhea" id="RHEA:11876"/>
        <dbReference type="ChEBI" id="CHEBI:15378"/>
        <dbReference type="ChEBI" id="CHEBI:57400"/>
        <dbReference type="ChEBI" id="CHEBI:57540"/>
        <dbReference type="ChEBI" id="CHEBI:57945"/>
        <dbReference type="ChEBI" id="CHEBI:606564"/>
        <dbReference type="EC" id="1.1.1.141"/>
    </reaction>
    <physiologicalReaction direction="left-to-right" evidence="19">
        <dbReference type="Rhea" id="RHEA:11877"/>
    </physiologicalReaction>
</comment>
<gene>
    <name evidence="24" type="ORF">MATL_G00052700</name>
</gene>
<evidence type="ECO:0000256" key="4">
    <source>
        <dbReference type="ARBA" id="ARBA00038968"/>
    </source>
</evidence>
<evidence type="ECO:0000256" key="13">
    <source>
        <dbReference type="ARBA" id="ARBA00048140"/>
    </source>
</evidence>
<evidence type="ECO:0000313" key="24">
    <source>
        <dbReference type="EMBL" id="KAG7484672.1"/>
    </source>
</evidence>
<evidence type="ECO:0000256" key="17">
    <source>
        <dbReference type="ARBA" id="ARBA00048535"/>
    </source>
</evidence>
<keyword evidence="2" id="KW-0644">Prostaglandin metabolism</keyword>
<dbReference type="AlphaFoldDB" id="A0A9D3THE9"/>
<evidence type="ECO:0000256" key="14">
    <source>
        <dbReference type="ARBA" id="ARBA00048144"/>
    </source>
</evidence>
<dbReference type="PANTHER" id="PTHR44229">
    <property type="entry name" value="15-HYDROXYPROSTAGLANDIN DEHYDROGENASE [NAD(+)]"/>
    <property type="match status" value="1"/>
</dbReference>
<dbReference type="Pfam" id="PF00106">
    <property type="entry name" value="adh_short"/>
    <property type="match status" value="1"/>
</dbReference>
<organism evidence="24 25">
    <name type="scientific">Megalops atlanticus</name>
    <name type="common">Tarpon</name>
    <name type="synonym">Clupea gigantea</name>
    <dbReference type="NCBI Taxonomy" id="7932"/>
    <lineage>
        <taxon>Eukaryota</taxon>
        <taxon>Metazoa</taxon>
        <taxon>Chordata</taxon>
        <taxon>Craniata</taxon>
        <taxon>Vertebrata</taxon>
        <taxon>Euteleostomi</taxon>
        <taxon>Actinopterygii</taxon>
        <taxon>Neopterygii</taxon>
        <taxon>Teleostei</taxon>
        <taxon>Elopiformes</taxon>
        <taxon>Megalopidae</taxon>
        <taxon>Megalops</taxon>
    </lineage>
</organism>
<name>A0A9D3THE9_MEGAT</name>
<comment type="catalytic activity">
    <reaction evidence="22">
        <text>resolvin E1 + NAD(+) = 18-oxo-resolvin E1 + NADH + H(+)</text>
        <dbReference type="Rhea" id="RHEA:49244"/>
        <dbReference type="ChEBI" id="CHEBI:15378"/>
        <dbReference type="ChEBI" id="CHEBI:57540"/>
        <dbReference type="ChEBI" id="CHEBI:57945"/>
        <dbReference type="ChEBI" id="CHEBI:91000"/>
        <dbReference type="ChEBI" id="CHEBI:91001"/>
    </reaction>
    <physiologicalReaction direction="left-to-right" evidence="22">
        <dbReference type="Rhea" id="RHEA:49245"/>
    </physiologicalReaction>
</comment>
<comment type="catalytic activity">
    <reaction evidence="17">
        <text>lipoxin A4 + NAD(+) = 15-oxo-(5S,6R)-dihydroxy-(7E,9E,11Z,13E)-eicosatetraenoate + NADH + H(+)</text>
        <dbReference type="Rhea" id="RHEA:41572"/>
        <dbReference type="ChEBI" id="CHEBI:15378"/>
        <dbReference type="ChEBI" id="CHEBI:57540"/>
        <dbReference type="ChEBI" id="CHEBI:57945"/>
        <dbReference type="ChEBI" id="CHEBI:67026"/>
        <dbReference type="ChEBI" id="CHEBI:78311"/>
    </reaction>
    <physiologicalReaction direction="left-to-right" evidence="17">
        <dbReference type="Rhea" id="RHEA:41573"/>
    </physiologicalReaction>
</comment>
<comment type="catalytic activity">
    <reaction evidence="14">
        <text>(11R)-hydroxy-(5Z,8Z,12E,14Z)-eicosatetraenoate + NAD(+) = 11-oxo-(5Z,8Z,12E,14Z)-eicosatetraenoate + NADH + H(+)</text>
        <dbReference type="Rhea" id="RHEA:48640"/>
        <dbReference type="ChEBI" id="CHEBI:15378"/>
        <dbReference type="ChEBI" id="CHEBI:57540"/>
        <dbReference type="ChEBI" id="CHEBI:57945"/>
        <dbReference type="ChEBI" id="CHEBI:78836"/>
        <dbReference type="ChEBI" id="CHEBI:90697"/>
    </reaction>
    <physiologicalReaction direction="left-to-right" evidence="14">
        <dbReference type="Rhea" id="RHEA:48641"/>
    </physiologicalReaction>
</comment>
<comment type="function">
    <text evidence="9">Catalyzes the NAD-dependent dehydrogenation (oxidation) of a broad array of hydroxylated polyunsaturated fatty acids (mainly eicosanoids and docosanoids, including prostaglandins, lipoxins and resolvins), yielding their corresponding keto (oxo) metabolites. Decreases the levels of the pro-proliferative prostaglandins such as prostaglandin E2 (whose activity is increased in cancer because of an increase in the expression of cyclooxygenase 2) and generates oxo-fatty acid products that can profoundly influence cell function by abrogating pro-inflammatory cytokine expression. Converts resolvins E1, D1 and D2 to their oxo products, which represents a mode of resolvin inactivation. Resolvin E1 plays important roles during the resolution phase of acute inflammation, while resolvins D1 and D2 have a unique role in obesity-induced adipose inflammation.</text>
</comment>
<dbReference type="EC" id="1.1.1.232" evidence="5"/>
<keyword evidence="3" id="KW-0560">Oxidoreductase</keyword>
<sequence length="277" mass="29390">MAVNGKIALVTGAAQGLGRGFCEILLKNGAKVALLDVNKEVGNDLKASLDKEFGPDHTLFLTCDVTSEDQLSDAYQKTLEKFGKIDIVCNNAGIANERDWEKAVAVNLVAVVRSTYLALQHMKKQNGGQGGLIVNIASMAGLGPLLTSPVYTATKHGVVGFSRALAEASEACDFGVRLKVLCPTFVRTAIISTLSSEEYMGLFSCLHGFTEQMIGMFGMLEVPQVAEAFLQLVVEEGKNGSVLMVTPEITSYVEFPKSPTDVLSGNPSPSAPGSSPQ</sequence>
<dbReference type="GO" id="GO:0016404">
    <property type="term" value="F:15-hydroxyprostaglandin dehydrogenase (NAD+) activity"/>
    <property type="evidence" value="ECO:0007669"/>
    <property type="project" value="UniProtKB-EC"/>
</dbReference>
<keyword evidence="25" id="KW-1185">Reference proteome</keyword>
<evidence type="ECO:0000256" key="19">
    <source>
        <dbReference type="ARBA" id="ARBA00048739"/>
    </source>
</evidence>
<evidence type="ECO:0000256" key="6">
    <source>
        <dbReference type="ARBA" id="ARBA00040276"/>
    </source>
</evidence>
<comment type="catalytic activity">
    <reaction evidence="16">
        <text>resolvin D2 + NAD(+) = 7-oxoresolvin D2 + NADH + H(+)</text>
        <dbReference type="Rhea" id="RHEA:53584"/>
        <dbReference type="ChEBI" id="CHEBI:15378"/>
        <dbReference type="ChEBI" id="CHEBI:57540"/>
        <dbReference type="ChEBI" id="CHEBI:57945"/>
        <dbReference type="ChEBI" id="CHEBI:133367"/>
        <dbReference type="ChEBI" id="CHEBI:137497"/>
    </reaction>
    <physiologicalReaction direction="left-to-right" evidence="16">
        <dbReference type="Rhea" id="RHEA:53585"/>
    </physiologicalReaction>
</comment>
<evidence type="ECO:0000256" key="15">
    <source>
        <dbReference type="ARBA" id="ARBA00048170"/>
    </source>
</evidence>
<dbReference type="EMBL" id="JAFDVH010000003">
    <property type="protein sequence ID" value="KAG7484672.1"/>
    <property type="molecule type" value="Genomic_DNA"/>
</dbReference>
<dbReference type="PROSITE" id="PS00061">
    <property type="entry name" value="ADH_SHORT"/>
    <property type="match status" value="1"/>
</dbReference>
<dbReference type="GO" id="GO:0006693">
    <property type="term" value="P:prostaglandin metabolic process"/>
    <property type="evidence" value="ECO:0007669"/>
    <property type="project" value="UniProtKB-KW"/>
</dbReference>
<comment type="catalytic activity">
    <reaction evidence="11">
        <text>resolvin D1 + NAD(+) = 8-oxoresolvin D1 + NADH + H(+)</text>
        <dbReference type="Rhea" id="RHEA:50124"/>
        <dbReference type="ChEBI" id="CHEBI:15378"/>
        <dbReference type="ChEBI" id="CHEBI:57540"/>
        <dbReference type="ChEBI" id="CHEBI:57945"/>
        <dbReference type="ChEBI" id="CHEBI:132079"/>
        <dbReference type="ChEBI" id="CHEBI:132080"/>
    </reaction>
    <physiologicalReaction direction="left-to-right" evidence="11">
        <dbReference type="Rhea" id="RHEA:50125"/>
    </physiologicalReaction>
</comment>
<dbReference type="SUPFAM" id="SSF51735">
    <property type="entry name" value="NAD(P)-binding Rossmann-fold domains"/>
    <property type="match status" value="1"/>
</dbReference>
<protein>
    <recommendedName>
        <fullName evidence="6">15-hydroxyprostaglandin dehydrogenase [NAD(+)]</fullName>
        <ecNumber evidence="4">1.1.1.141</ecNumber>
        <ecNumber evidence="5">1.1.1.232</ecNumber>
    </recommendedName>
    <alternativeName>
        <fullName evidence="8">Eicosanoid/docosanoid dehydrogenase [NAD(+)]</fullName>
    </alternativeName>
    <alternativeName>
        <fullName evidence="7">Prostaglandin dehydrogenase 1</fullName>
    </alternativeName>
</protein>
<evidence type="ECO:0000256" key="12">
    <source>
        <dbReference type="ARBA" id="ARBA00048008"/>
    </source>
</evidence>
<dbReference type="GO" id="GO:0047034">
    <property type="term" value="F:15-hydroxyicosatetraenoate dehydrogenase activity"/>
    <property type="evidence" value="ECO:0007669"/>
    <property type="project" value="UniProtKB-EC"/>
</dbReference>
<comment type="catalytic activity">
    <reaction evidence="13">
        <text>15-oxo-(5S,6R)-dihydroxy-(7E,9E,11Z)-eicosatrienoate + NADH + H(+) = (5S,6R,15S)-trihydroxy-(7E,9E,11Z)-eicosatrienoate + NAD(+)</text>
        <dbReference type="Rhea" id="RHEA:41596"/>
        <dbReference type="ChEBI" id="CHEBI:15378"/>
        <dbReference type="ChEBI" id="CHEBI:57540"/>
        <dbReference type="ChEBI" id="CHEBI:57945"/>
        <dbReference type="ChEBI" id="CHEBI:78325"/>
        <dbReference type="ChEBI" id="CHEBI:78329"/>
    </reaction>
    <physiologicalReaction direction="left-to-right" evidence="13">
        <dbReference type="Rhea" id="RHEA:41597"/>
    </physiologicalReaction>
</comment>
<accession>A0A9D3THE9</accession>
<dbReference type="PRINTS" id="PR00081">
    <property type="entry name" value="GDHRDH"/>
</dbReference>
<evidence type="ECO:0000256" key="18">
    <source>
        <dbReference type="ARBA" id="ARBA00048611"/>
    </source>
</evidence>
<comment type="catalytic activity">
    <reaction evidence="15">
        <text>resolvin D1 + NAD(+) = 17-oxoresolvin D1 + NADH + H(+)</text>
        <dbReference type="Rhea" id="RHEA:50128"/>
        <dbReference type="ChEBI" id="CHEBI:15378"/>
        <dbReference type="ChEBI" id="CHEBI:57540"/>
        <dbReference type="ChEBI" id="CHEBI:57945"/>
        <dbReference type="ChEBI" id="CHEBI:132079"/>
        <dbReference type="ChEBI" id="CHEBI:132081"/>
    </reaction>
    <physiologicalReaction direction="left-to-right" evidence="15">
        <dbReference type="Rhea" id="RHEA:50129"/>
    </physiologicalReaction>
</comment>
<dbReference type="GO" id="GO:0005737">
    <property type="term" value="C:cytoplasm"/>
    <property type="evidence" value="ECO:0007669"/>
    <property type="project" value="TreeGrafter"/>
</dbReference>
<comment type="catalytic activity">
    <reaction evidence="12">
        <text>14-hydroxy-(4Z,7Z,10Z,12E,16Z,19Z)-docosahexaenoate + NAD(+) = 14-oxo-(4Z,7Z,10Z,12E,16Z,19Z)-docosahexaenoate + NADH + H(+)</text>
        <dbReference type="Rhea" id="RHEA:48952"/>
        <dbReference type="ChEBI" id="CHEBI:15378"/>
        <dbReference type="ChEBI" id="CHEBI:57540"/>
        <dbReference type="ChEBI" id="CHEBI:57945"/>
        <dbReference type="ChEBI" id="CHEBI:90866"/>
        <dbReference type="ChEBI" id="CHEBI:90867"/>
    </reaction>
    <physiologicalReaction direction="left-to-right" evidence="12">
        <dbReference type="Rhea" id="RHEA:48953"/>
    </physiologicalReaction>
</comment>
<evidence type="ECO:0000256" key="16">
    <source>
        <dbReference type="ARBA" id="ARBA00048393"/>
    </source>
</evidence>
<dbReference type="InterPro" id="IPR020904">
    <property type="entry name" value="Sc_DH/Rdtase_CS"/>
</dbReference>
<dbReference type="FunFam" id="3.40.50.720:FF:000149">
    <property type="entry name" value="15-hydroxyprostaglandin dehydrogenase [NAD(+)]"/>
    <property type="match status" value="1"/>
</dbReference>
<proteinExistence type="inferred from homology"/>
<dbReference type="InterPro" id="IPR002347">
    <property type="entry name" value="SDR_fam"/>
</dbReference>
<dbReference type="Gene3D" id="3.40.50.720">
    <property type="entry name" value="NAD(P)-binding Rossmann-like Domain"/>
    <property type="match status" value="1"/>
</dbReference>
<evidence type="ECO:0000256" key="1">
    <source>
        <dbReference type="ARBA" id="ARBA00006484"/>
    </source>
</evidence>